<dbReference type="GO" id="GO:0016209">
    <property type="term" value="F:antioxidant activity"/>
    <property type="evidence" value="ECO:0007669"/>
    <property type="project" value="InterPro"/>
</dbReference>
<keyword evidence="2" id="KW-0732">Signal</keyword>
<evidence type="ECO:0000313" key="4">
    <source>
        <dbReference type="EMBL" id="TMQ51780.1"/>
    </source>
</evidence>
<organism evidence="4 5">
    <name type="scientific">Eiseniibacteriota bacterium</name>
    <dbReference type="NCBI Taxonomy" id="2212470"/>
    <lineage>
        <taxon>Bacteria</taxon>
        <taxon>Candidatus Eiseniibacteriota</taxon>
    </lineage>
</organism>
<feature type="region of interest" description="Disordered" evidence="1">
    <location>
        <begin position="35"/>
        <end position="58"/>
    </location>
</feature>
<evidence type="ECO:0000256" key="1">
    <source>
        <dbReference type="SAM" id="MobiDB-lite"/>
    </source>
</evidence>
<proteinExistence type="predicted"/>
<dbReference type="SUPFAM" id="SSF52833">
    <property type="entry name" value="Thioredoxin-like"/>
    <property type="match status" value="1"/>
</dbReference>
<dbReference type="InterPro" id="IPR036249">
    <property type="entry name" value="Thioredoxin-like_sf"/>
</dbReference>
<name>A0A538SK73_UNCEI</name>
<dbReference type="GO" id="GO:0016491">
    <property type="term" value="F:oxidoreductase activity"/>
    <property type="evidence" value="ECO:0007669"/>
    <property type="project" value="InterPro"/>
</dbReference>
<reference evidence="4 5" key="1">
    <citation type="journal article" date="2019" name="Nat. Microbiol.">
        <title>Mediterranean grassland soil C-N compound turnover is dependent on rainfall and depth, and is mediated by genomically divergent microorganisms.</title>
        <authorList>
            <person name="Diamond S."/>
            <person name="Andeer P.F."/>
            <person name="Li Z."/>
            <person name="Crits-Christoph A."/>
            <person name="Burstein D."/>
            <person name="Anantharaman K."/>
            <person name="Lane K.R."/>
            <person name="Thomas B.C."/>
            <person name="Pan C."/>
            <person name="Northen T.R."/>
            <person name="Banfield J.F."/>
        </authorList>
    </citation>
    <scope>NUCLEOTIDE SEQUENCE [LARGE SCALE GENOMIC DNA]</scope>
    <source>
        <strain evidence="4">WS_2</strain>
    </source>
</reference>
<feature type="compositionally biased region" description="Low complexity" evidence="1">
    <location>
        <begin position="47"/>
        <end position="58"/>
    </location>
</feature>
<sequence length="208" mass="21981">MKRTPVARGGAAVAAMNVAALVLAALSALAPAARAQSDSKNPPPAAPGTTTPGTSSPAAHVHVYGQVYVGDRAPDYTLDGSDGKVVRPSRFRGDWVVMLFADRKEQLAPLVTIHGDLHNLGVRILGVCREKAHGLQGYANRQKLPFVMGADWNGDVSAMYGLYDAERSMISPGFVLVDRDGIVRMALLGKNLPPEQIAALVRFAVSGL</sequence>
<dbReference type="AlphaFoldDB" id="A0A538SK73"/>
<dbReference type="Proteomes" id="UP000317716">
    <property type="component" value="Unassembled WGS sequence"/>
</dbReference>
<dbReference type="InterPro" id="IPR000866">
    <property type="entry name" value="AhpC/TSA"/>
</dbReference>
<dbReference type="EMBL" id="VBOS01000352">
    <property type="protein sequence ID" value="TMQ51780.1"/>
    <property type="molecule type" value="Genomic_DNA"/>
</dbReference>
<evidence type="ECO:0000256" key="2">
    <source>
        <dbReference type="SAM" id="SignalP"/>
    </source>
</evidence>
<evidence type="ECO:0000259" key="3">
    <source>
        <dbReference type="Pfam" id="PF00578"/>
    </source>
</evidence>
<feature type="signal peptide" evidence="2">
    <location>
        <begin position="1"/>
        <end position="35"/>
    </location>
</feature>
<dbReference type="Pfam" id="PF00578">
    <property type="entry name" value="AhpC-TSA"/>
    <property type="match status" value="1"/>
</dbReference>
<dbReference type="Gene3D" id="3.40.30.10">
    <property type="entry name" value="Glutaredoxin"/>
    <property type="match status" value="1"/>
</dbReference>
<feature type="chain" id="PRO_5021989826" evidence="2">
    <location>
        <begin position="36"/>
        <end position="208"/>
    </location>
</feature>
<comment type="caution">
    <text evidence="4">The sequence shown here is derived from an EMBL/GenBank/DDBJ whole genome shotgun (WGS) entry which is preliminary data.</text>
</comment>
<gene>
    <name evidence="4" type="ORF">E6K72_09895</name>
</gene>
<evidence type="ECO:0000313" key="5">
    <source>
        <dbReference type="Proteomes" id="UP000317716"/>
    </source>
</evidence>
<accession>A0A538SK73</accession>
<feature type="domain" description="Alkyl hydroperoxide reductase subunit C/ Thiol specific antioxidant" evidence="3">
    <location>
        <begin position="69"/>
        <end position="184"/>
    </location>
</feature>
<protein>
    <submittedName>
        <fullName evidence="4">Peroxiredoxin family protein</fullName>
    </submittedName>
</protein>